<dbReference type="Proteomes" id="UP001291623">
    <property type="component" value="Unassembled WGS sequence"/>
</dbReference>
<organism evidence="1 2">
    <name type="scientific">Anisodus tanguticus</name>
    <dbReference type="NCBI Taxonomy" id="243964"/>
    <lineage>
        <taxon>Eukaryota</taxon>
        <taxon>Viridiplantae</taxon>
        <taxon>Streptophyta</taxon>
        <taxon>Embryophyta</taxon>
        <taxon>Tracheophyta</taxon>
        <taxon>Spermatophyta</taxon>
        <taxon>Magnoliopsida</taxon>
        <taxon>eudicotyledons</taxon>
        <taxon>Gunneridae</taxon>
        <taxon>Pentapetalae</taxon>
        <taxon>asterids</taxon>
        <taxon>lamiids</taxon>
        <taxon>Solanales</taxon>
        <taxon>Solanaceae</taxon>
        <taxon>Solanoideae</taxon>
        <taxon>Hyoscyameae</taxon>
        <taxon>Anisodus</taxon>
    </lineage>
</organism>
<gene>
    <name evidence="1" type="ORF">RND71_005686</name>
</gene>
<evidence type="ECO:0000313" key="2">
    <source>
        <dbReference type="Proteomes" id="UP001291623"/>
    </source>
</evidence>
<accession>A0AAE1VV74</accession>
<protein>
    <submittedName>
        <fullName evidence="1">Uncharacterized protein</fullName>
    </submittedName>
</protein>
<proteinExistence type="predicted"/>
<dbReference type="EMBL" id="JAVYJV010000003">
    <property type="protein sequence ID" value="KAK4375009.1"/>
    <property type="molecule type" value="Genomic_DNA"/>
</dbReference>
<comment type="caution">
    <text evidence="1">The sequence shown here is derived from an EMBL/GenBank/DDBJ whole genome shotgun (WGS) entry which is preliminary data.</text>
</comment>
<evidence type="ECO:0000313" key="1">
    <source>
        <dbReference type="EMBL" id="KAK4375009.1"/>
    </source>
</evidence>
<reference evidence="1" key="1">
    <citation type="submission" date="2023-12" db="EMBL/GenBank/DDBJ databases">
        <title>Genome assembly of Anisodus tanguticus.</title>
        <authorList>
            <person name="Wang Y.-J."/>
        </authorList>
    </citation>
    <scope>NUCLEOTIDE SEQUENCE</scope>
    <source>
        <strain evidence="1">KB-2021</strain>
        <tissue evidence="1">Leaf</tissue>
    </source>
</reference>
<sequence length="68" mass="7909">MTRFSELSSLFEQEQLMLLPLLSPVRREPTPYIVRSPLCVYFAFSANINQCSTDYNLKLSFFIGREPC</sequence>
<keyword evidence="2" id="KW-1185">Reference proteome</keyword>
<name>A0AAE1VV74_9SOLA</name>
<dbReference type="AlphaFoldDB" id="A0AAE1VV74"/>